<dbReference type="Proteomes" id="UP001500957">
    <property type="component" value="Unassembled WGS sequence"/>
</dbReference>
<dbReference type="PROSITE" id="PS51677">
    <property type="entry name" value="NODB"/>
    <property type="match status" value="1"/>
</dbReference>
<dbReference type="Pfam" id="PF01522">
    <property type="entry name" value="Polysacc_deac_1"/>
    <property type="match status" value="1"/>
</dbReference>
<evidence type="ECO:0000313" key="5">
    <source>
        <dbReference type="Proteomes" id="UP001500957"/>
    </source>
</evidence>
<evidence type="ECO:0000313" key="4">
    <source>
        <dbReference type="EMBL" id="GAA0624976.1"/>
    </source>
</evidence>
<comment type="caution">
    <text evidence="4">The sequence shown here is derived from an EMBL/GenBank/DDBJ whole genome shotgun (WGS) entry which is preliminary data.</text>
</comment>
<organism evidence="4 5">
    <name type="scientific">Sporichthya brevicatena</name>
    <dbReference type="NCBI Taxonomy" id="171442"/>
    <lineage>
        <taxon>Bacteria</taxon>
        <taxon>Bacillati</taxon>
        <taxon>Actinomycetota</taxon>
        <taxon>Actinomycetes</taxon>
        <taxon>Sporichthyales</taxon>
        <taxon>Sporichthyaceae</taxon>
        <taxon>Sporichthya</taxon>
    </lineage>
</organism>
<dbReference type="PANTHER" id="PTHR10587">
    <property type="entry name" value="GLYCOSYL TRANSFERASE-RELATED"/>
    <property type="match status" value="1"/>
</dbReference>
<reference evidence="4 5" key="1">
    <citation type="journal article" date="2019" name="Int. J. Syst. Evol. Microbiol.">
        <title>The Global Catalogue of Microorganisms (GCM) 10K type strain sequencing project: providing services to taxonomists for standard genome sequencing and annotation.</title>
        <authorList>
            <consortium name="The Broad Institute Genomics Platform"/>
            <consortium name="The Broad Institute Genome Sequencing Center for Infectious Disease"/>
            <person name="Wu L."/>
            <person name="Ma J."/>
        </authorList>
    </citation>
    <scope>NUCLEOTIDE SEQUENCE [LARGE SCALE GENOMIC DNA]</scope>
    <source>
        <strain evidence="4 5">JCM 10671</strain>
    </source>
</reference>
<sequence length="265" mass="28318">MVGPWGRRGRGVALVVAPVLVAGLSVAVALGARQAGTPAETMTPVAAETERTRPLLPHTRPDCAVQKCVALTFDDGPGPQTRALLRMLRRANAVATWFPVGEVAAAHPERLRAIARAGHEIGNHSWSHPVLPRQGDLTVAGEITRTADVVERATGVRPRLVRPPYGALSPRVRVALKQLGAPIVLWDVDPLDWKYRDADLVHRNVVDFVRPGSIVLLHDIHASTVAAVPLILATLAAQGYTFVSVSDLFGTALRAGRVHTDHAAA</sequence>
<name>A0ABN1H001_9ACTN</name>
<proteinExistence type="predicted"/>
<gene>
    <name evidence="4" type="ORF">GCM10009547_30230</name>
</gene>
<evidence type="ECO:0000256" key="1">
    <source>
        <dbReference type="ARBA" id="ARBA00022723"/>
    </source>
</evidence>
<dbReference type="CDD" id="cd10917">
    <property type="entry name" value="CE4_NodB_like_6s_7s"/>
    <property type="match status" value="1"/>
</dbReference>
<dbReference type="Gene3D" id="3.20.20.370">
    <property type="entry name" value="Glycoside hydrolase/deacetylase"/>
    <property type="match status" value="1"/>
</dbReference>
<evidence type="ECO:0000256" key="2">
    <source>
        <dbReference type="ARBA" id="ARBA00022801"/>
    </source>
</evidence>
<protein>
    <recommendedName>
        <fullName evidence="3">NodB homology domain-containing protein</fullName>
    </recommendedName>
</protein>
<accession>A0ABN1H001</accession>
<dbReference type="InterPro" id="IPR050248">
    <property type="entry name" value="Polysacc_deacetylase_ArnD"/>
</dbReference>
<keyword evidence="2" id="KW-0378">Hydrolase</keyword>
<evidence type="ECO:0000259" key="3">
    <source>
        <dbReference type="PROSITE" id="PS51677"/>
    </source>
</evidence>
<dbReference type="EMBL" id="BAAAHE010000025">
    <property type="protein sequence ID" value="GAA0624976.1"/>
    <property type="molecule type" value="Genomic_DNA"/>
</dbReference>
<dbReference type="InterPro" id="IPR011330">
    <property type="entry name" value="Glyco_hydro/deAcase_b/a-brl"/>
</dbReference>
<dbReference type="InterPro" id="IPR002509">
    <property type="entry name" value="NODB_dom"/>
</dbReference>
<keyword evidence="5" id="KW-1185">Reference proteome</keyword>
<dbReference type="SUPFAM" id="SSF88713">
    <property type="entry name" value="Glycoside hydrolase/deacetylase"/>
    <property type="match status" value="1"/>
</dbReference>
<feature type="domain" description="NodB homology" evidence="3">
    <location>
        <begin position="67"/>
        <end position="243"/>
    </location>
</feature>
<dbReference type="PANTHER" id="PTHR10587:SF133">
    <property type="entry name" value="CHITIN DEACETYLASE 1-RELATED"/>
    <property type="match status" value="1"/>
</dbReference>
<keyword evidence="1" id="KW-0479">Metal-binding</keyword>